<reference evidence="1 2" key="1">
    <citation type="submission" date="2021-06" db="EMBL/GenBank/DDBJ databases">
        <title>Caerostris extrusa draft genome.</title>
        <authorList>
            <person name="Kono N."/>
            <person name="Arakawa K."/>
        </authorList>
    </citation>
    <scope>NUCLEOTIDE SEQUENCE [LARGE SCALE GENOMIC DNA]</scope>
</reference>
<protein>
    <submittedName>
        <fullName evidence="1">Uncharacterized protein</fullName>
    </submittedName>
</protein>
<dbReference type="Proteomes" id="UP001054945">
    <property type="component" value="Unassembled WGS sequence"/>
</dbReference>
<dbReference type="AlphaFoldDB" id="A0AAV4MNC2"/>
<organism evidence="1 2">
    <name type="scientific">Caerostris extrusa</name>
    <name type="common">Bark spider</name>
    <name type="synonym">Caerostris bankana</name>
    <dbReference type="NCBI Taxonomy" id="172846"/>
    <lineage>
        <taxon>Eukaryota</taxon>
        <taxon>Metazoa</taxon>
        <taxon>Ecdysozoa</taxon>
        <taxon>Arthropoda</taxon>
        <taxon>Chelicerata</taxon>
        <taxon>Arachnida</taxon>
        <taxon>Araneae</taxon>
        <taxon>Araneomorphae</taxon>
        <taxon>Entelegynae</taxon>
        <taxon>Araneoidea</taxon>
        <taxon>Araneidae</taxon>
        <taxon>Caerostris</taxon>
    </lineage>
</organism>
<name>A0AAV4MNC2_CAEEX</name>
<dbReference type="EMBL" id="BPLR01002449">
    <property type="protein sequence ID" value="GIX73855.1"/>
    <property type="molecule type" value="Genomic_DNA"/>
</dbReference>
<sequence length="112" mass="12449">MYHLGTVLVQLCTDLTKGYAVPPELQVVCVSGNLTSSAPECLDLLLILEGFALELLIPASHEQSRRRRSNYGGGVCYMIPLPRDHKRHRTPRLVSPFYLQQLTKQSPGSSDV</sequence>
<evidence type="ECO:0000313" key="2">
    <source>
        <dbReference type="Proteomes" id="UP001054945"/>
    </source>
</evidence>
<comment type="caution">
    <text evidence="1">The sequence shown here is derived from an EMBL/GenBank/DDBJ whole genome shotgun (WGS) entry which is preliminary data.</text>
</comment>
<keyword evidence="2" id="KW-1185">Reference proteome</keyword>
<accession>A0AAV4MNC2</accession>
<evidence type="ECO:0000313" key="1">
    <source>
        <dbReference type="EMBL" id="GIX73855.1"/>
    </source>
</evidence>
<gene>
    <name evidence="1" type="ORF">CEXT_104301</name>
</gene>
<proteinExistence type="predicted"/>